<comment type="caution">
    <text evidence="3">The sequence shown here is derived from an EMBL/GenBank/DDBJ whole genome shotgun (WGS) entry which is preliminary data.</text>
</comment>
<dbReference type="InterPro" id="IPR051687">
    <property type="entry name" value="Peroxisomal_Beta-Oxidation"/>
</dbReference>
<dbReference type="PANTHER" id="PTHR45024:SF2">
    <property type="entry name" value="SCP2 DOMAIN-CONTAINING PROTEIN"/>
    <property type="match status" value="1"/>
</dbReference>
<evidence type="ECO:0000256" key="2">
    <source>
        <dbReference type="ARBA" id="ARBA00023002"/>
    </source>
</evidence>
<dbReference type="AlphaFoldDB" id="A0A4U1BNE6"/>
<protein>
    <submittedName>
        <fullName evidence="3">SDR family NAD(P)-dependent oxidoreductase</fullName>
    </submittedName>
</protein>
<dbReference type="RefSeq" id="WP_136863234.1">
    <property type="nucleotide sequence ID" value="NZ_SWCJ01000005.1"/>
</dbReference>
<gene>
    <name evidence="3" type="ORF">FCL42_09845</name>
</gene>
<dbReference type="InterPro" id="IPR036291">
    <property type="entry name" value="NAD(P)-bd_dom_sf"/>
</dbReference>
<evidence type="ECO:0000256" key="1">
    <source>
        <dbReference type="ARBA" id="ARBA00006484"/>
    </source>
</evidence>
<evidence type="ECO:0000313" key="4">
    <source>
        <dbReference type="Proteomes" id="UP000305675"/>
    </source>
</evidence>
<dbReference type="SUPFAM" id="SSF51735">
    <property type="entry name" value="NAD(P)-binding Rossmann-fold domains"/>
    <property type="match status" value="1"/>
</dbReference>
<dbReference type="PANTHER" id="PTHR45024">
    <property type="entry name" value="DEHYDROGENASES, SHORT CHAIN"/>
    <property type="match status" value="1"/>
</dbReference>
<dbReference type="OrthoDB" id="20590at2"/>
<dbReference type="Gene3D" id="3.40.50.720">
    <property type="entry name" value="NAD(P)-binding Rossmann-like Domain"/>
    <property type="match status" value="1"/>
</dbReference>
<dbReference type="PRINTS" id="PR00081">
    <property type="entry name" value="GDHRDH"/>
</dbReference>
<comment type="similarity">
    <text evidence="1">Belongs to the short-chain dehydrogenases/reductases (SDR) family.</text>
</comment>
<evidence type="ECO:0000313" key="3">
    <source>
        <dbReference type="EMBL" id="TKB55477.1"/>
    </source>
</evidence>
<dbReference type="Pfam" id="PF00106">
    <property type="entry name" value="adh_short"/>
    <property type="match status" value="1"/>
</dbReference>
<keyword evidence="2" id="KW-0560">Oxidoreductase</keyword>
<dbReference type="Proteomes" id="UP000305675">
    <property type="component" value="Unassembled WGS sequence"/>
</dbReference>
<keyword evidence="4" id="KW-1185">Reference proteome</keyword>
<proteinExistence type="inferred from homology"/>
<accession>A0A4U1BNE6</accession>
<sequence>MDTIRFDSRVVVVTGAGRGLGRAYALALAERGANLVLIDNGCAADGTGTDSSLVHEVAEMIRGLDGNALPIFADVTDFEQMQQAINLAVSQFGKVTDIVANAGVLIQCSIDSGKAPLTKMMEVNHFGSLNIMKAAMSQIQQHQGKIVLTGGLSGLYGDDRLASYASSMMANRGLMLSVSQHMEEFGGKCNLLCPSANTRMVSELFTEHQRRQLEVSAVVPALLYLLSDFAPNGMTVTASAGHFSLAKTVESRTVKMLPGDLRPEALCQAWRDTGPDLHMTQYSSFGDRFKKLFNWG</sequence>
<name>A0A4U1BNE6_9GAMM</name>
<dbReference type="GO" id="GO:0016491">
    <property type="term" value="F:oxidoreductase activity"/>
    <property type="evidence" value="ECO:0007669"/>
    <property type="project" value="UniProtKB-KW"/>
</dbReference>
<dbReference type="EMBL" id="SWCJ01000005">
    <property type="protein sequence ID" value="TKB55477.1"/>
    <property type="molecule type" value="Genomic_DNA"/>
</dbReference>
<reference evidence="3 4" key="1">
    <citation type="submission" date="2019-04" db="EMBL/GenBank/DDBJ databases">
        <authorList>
            <person name="Hwang J.C."/>
        </authorList>
    </citation>
    <scope>NUCLEOTIDE SEQUENCE [LARGE SCALE GENOMIC DNA]</scope>
    <source>
        <strain evidence="3 4">IMCC35002</strain>
    </source>
</reference>
<organism evidence="3 4">
    <name type="scientific">Ferrimonas aestuarii</name>
    <dbReference type="NCBI Taxonomy" id="2569539"/>
    <lineage>
        <taxon>Bacteria</taxon>
        <taxon>Pseudomonadati</taxon>
        <taxon>Pseudomonadota</taxon>
        <taxon>Gammaproteobacteria</taxon>
        <taxon>Alteromonadales</taxon>
        <taxon>Ferrimonadaceae</taxon>
        <taxon>Ferrimonas</taxon>
    </lineage>
</organism>
<dbReference type="InterPro" id="IPR002347">
    <property type="entry name" value="SDR_fam"/>
</dbReference>